<feature type="repeat" description="TPR" evidence="6">
    <location>
        <begin position="25"/>
        <end position="58"/>
    </location>
</feature>
<evidence type="ECO:0000256" key="5">
    <source>
        <dbReference type="ARBA" id="ARBA00026193"/>
    </source>
</evidence>
<dbReference type="AlphaFoldDB" id="A0A7R8XG76"/>
<dbReference type="GO" id="GO:0051879">
    <property type="term" value="F:Hsp90 protein binding"/>
    <property type="evidence" value="ECO:0007669"/>
    <property type="project" value="TreeGrafter"/>
</dbReference>
<evidence type="ECO:0000256" key="2">
    <source>
        <dbReference type="ARBA" id="ARBA00022490"/>
    </source>
</evidence>
<feature type="repeat" description="TPR" evidence="6">
    <location>
        <begin position="228"/>
        <end position="261"/>
    </location>
</feature>
<dbReference type="Pfam" id="PF13414">
    <property type="entry name" value="TPR_11"/>
    <property type="match status" value="1"/>
</dbReference>
<dbReference type="Pfam" id="PF13181">
    <property type="entry name" value="TPR_8"/>
    <property type="match status" value="1"/>
</dbReference>
<dbReference type="SMART" id="SM00727">
    <property type="entry name" value="STI1"/>
    <property type="match status" value="1"/>
</dbReference>
<evidence type="ECO:0000256" key="3">
    <source>
        <dbReference type="ARBA" id="ARBA00022737"/>
    </source>
</evidence>
<dbReference type="Pfam" id="PF17830">
    <property type="entry name" value="STI1-HOP_DP"/>
    <property type="match status" value="1"/>
</dbReference>
<protein>
    <recommendedName>
        <fullName evidence="5">Stress-induced-phosphoprotein 1</fullName>
    </recommendedName>
</protein>
<keyword evidence="4 6" id="KW-0802">TPR repeat</keyword>
<feature type="domain" description="STI1" evidence="7">
    <location>
        <begin position="289"/>
        <end position="328"/>
    </location>
</feature>
<dbReference type="OrthoDB" id="2423701at2759"/>
<dbReference type="InterPro" id="IPR006636">
    <property type="entry name" value="STI1_HS-bd"/>
</dbReference>
<evidence type="ECO:0000256" key="6">
    <source>
        <dbReference type="PROSITE-ProRule" id="PRU00339"/>
    </source>
</evidence>
<accession>A0A7R8XG76</accession>
<keyword evidence="9" id="KW-1185">Reference proteome</keyword>
<feature type="repeat" description="TPR" evidence="6">
    <location>
        <begin position="160"/>
        <end position="193"/>
    </location>
</feature>
<proteinExistence type="predicted"/>
<dbReference type="InterPro" id="IPR011990">
    <property type="entry name" value="TPR-like_helical_dom_sf"/>
</dbReference>
<dbReference type="FunFam" id="1.10.260.100:FF:000002">
    <property type="entry name" value="Stress-induced-phosphoprotein 1 (Hsp70/Hsp90-organizing)"/>
    <property type="match status" value="1"/>
</dbReference>
<reference evidence="8" key="1">
    <citation type="submission" date="2020-11" db="EMBL/GenBank/DDBJ databases">
        <authorList>
            <person name="Tran Van P."/>
        </authorList>
    </citation>
    <scope>NUCLEOTIDE SEQUENCE</scope>
</reference>
<dbReference type="Pfam" id="PF13424">
    <property type="entry name" value="TPR_12"/>
    <property type="match status" value="1"/>
</dbReference>
<dbReference type="PROSITE" id="PS50005">
    <property type="entry name" value="TPR"/>
    <property type="match status" value="4"/>
</dbReference>
<gene>
    <name evidence="8" type="ORF">DSTB1V02_LOCUS9013</name>
</gene>
<comment type="subcellular location">
    <subcellularLocation>
        <location evidence="1">Cytoplasm</location>
    </subcellularLocation>
</comment>
<evidence type="ECO:0000259" key="7">
    <source>
        <dbReference type="SMART" id="SM00727"/>
    </source>
</evidence>
<keyword evidence="2" id="KW-0963">Cytoplasm</keyword>
<dbReference type="Gene3D" id="1.25.40.10">
    <property type="entry name" value="Tetratricopeptide repeat domain"/>
    <property type="match status" value="2"/>
</dbReference>
<dbReference type="Gene3D" id="1.10.260.100">
    <property type="match status" value="1"/>
</dbReference>
<organism evidence="8">
    <name type="scientific">Darwinula stevensoni</name>
    <dbReference type="NCBI Taxonomy" id="69355"/>
    <lineage>
        <taxon>Eukaryota</taxon>
        <taxon>Metazoa</taxon>
        <taxon>Ecdysozoa</taxon>
        <taxon>Arthropoda</taxon>
        <taxon>Crustacea</taxon>
        <taxon>Oligostraca</taxon>
        <taxon>Ostracoda</taxon>
        <taxon>Podocopa</taxon>
        <taxon>Podocopida</taxon>
        <taxon>Darwinulocopina</taxon>
        <taxon>Darwinuloidea</taxon>
        <taxon>Darwinulidae</taxon>
        <taxon>Darwinula</taxon>
    </lineage>
</organism>
<dbReference type="FunFam" id="1.25.40.10:FF:000027">
    <property type="entry name" value="stress-induced-phosphoprotein 1 isoform X1"/>
    <property type="match status" value="1"/>
</dbReference>
<dbReference type="FunFam" id="1.25.40.10:FF:000010">
    <property type="entry name" value="Stress-induced phosphoprotein 1"/>
    <property type="match status" value="1"/>
</dbReference>
<dbReference type="Pfam" id="PF07719">
    <property type="entry name" value="TPR_2"/>
    <property type="match status" value="1"/>
</dbReference>
<name>A0A7R8XG76_9CRUS</name>
<sequence>MGDSVTSVVQTRLGLTSTVNHYLQALKEKELGNAAYKKKDFKAALEHYEAAAKLDPTEMTFLSNMGAVYFEQKLYEKCVETCQKAVEVGRESRADYKLIGKVFTRIANAYKNMKDYKNAKIFYEKALSEHRTPETRELLSEVEKIIKEEERKSYISPEKAEEERNLGNKCFQEGKYADAVKHYSEAILRNPEDAKIYSNRAAAYTKLAAFEYALKDCDVCLRLDPKFIKGYLRKGKVLQGLQQHSKALDAYQKALDIDSTCQEALDGYRQCMIEMNSDPEEVRKRAMADPEIQNILKDPAMRLILEQIQNDPKALSDHLQNPDIAAKFQKLLESGLIAVR</sequence>
<dbReference type="Proteomes" id="UP000677054">
    <property type="component" value="Unassembled WGS sequence"/>
</dbReference>
<dbReference type="SUPFAM" id="SSF48452">
    <property type="entry name" value="TPR-like"/>
    <property type="match status" value="2"/>
</dbReference>
<evidence type="ECO:0000256" key="4">
    <source>
        <dbReference type="ARBA" id="ARBA00022803"/>
    </source>
</evidence>
<dbReference type="SMART" id="SM00028">
    <property type="entry name" value="TPR"/>
    <property type="match status" value="6"/>
</dbReference>
<dbReference type="InterPro" id="IPR013105">
    <property type="entry name" value="TPR_2"/>
</dbReference>
<evidence type="ECO:0000256" key="1">
    <source>
        <dbReference type="ARBA" id="ARBA00004496"/>
    </source>
</evidence>
<dbReference type="PANTHER" id="PTHR22904">
    <property type="entry name" value="TPR REPEAT CONTAINING PROTEIN"/>
    <property type="match status" value="1"/>
</dbReference>
<dbReference type="InterPro" id="IPR019734">
    <property type="entry name" value="TPR_rpt"/>
</dbReference>
<dbReference type="EMBL" id="LR901695">
    <property type="protein sequence ID" value="CAD7249214.1"/>
    <property type="molecule type" value="Genomic_DNA"/>
</dbReference>
<evidence type="ECO:0000313" key="9">
    <source>
        <dbReference type="Proteomes" id="UP000677054"/>
    </source>
</evidence>
<dbReference type="InterPro" id="IPR041243">
    <property type="entry name" value="STI1/HOP_DP"/>
</dbReference>
<keyword evidence="3" id="KW-0677">Repeat</keyword>
<evidence type="ECO:0000313" key="8">
    <source>
        <dbReference type="EMBL" id="CAD7249214.1"/>
    </source>
</evidence>
<dbReference type="GO" id="GO:0005737">
    <property type="term" value="C:cytoplasm"/>
    <property type="evidence" value="ECO:0007669"/>
    <property type="project" value="UniProtKB-SubCell"/>
</dbReference>
<dbReference type="EMBL" id="CAJPEV010002178">
    <property type="protein sequence ID" value="CAG0896017.1"/>
    <property type="molecule type" value="Genomic_DNA"/>
</dbReference>
<feature type="repeat" description="TPR" evidence="6">
    <location>
        <begin position="194"/>
        <end position="227"/>
    </location>
</feature>
<dbReference type="PANTHER" id="PTHR22904:SF523">
    <property type="entry name" value="STRESS-INDUCED-PHOSPHOPROTEIN 1"/>
    <property type="match status" value="1"/>
</dbReference>